<dbReference type="RefSeq" id="XP_025394890.1">
    <property type="nucleotide sequence ID" value="XM_025538374.1"/>
</dbReference>
<accession>A0A317V3J9</accession>
<dbReference type="VEuPathDB" id="FungiDB:BO70DRAFT_171951"/>
<proteinExistence type="predicted"/>
<name>A0A317V3J9_9EURO</name>
<feature type="chain" id="PRO_5016234629" evidence="1">
    <location>
        <begin position="20"/>
        <end position="72"/>
    </location>
</feature>
<gene>
    <name evidence="2" type="ORF">BO70DRAFT_171951</name>
</gene>
<sequence length="72" mass="8063">MRAHFDALSNLAFPLLLQGIPISIFTSDTLQRCNAAPPKVSNVHPTWCRAFLRESRRCFPCPYPAGSIRCSD</sequence>
<protein>
    <submittedName>
        <fullName evidence="2">Uncharacterized protein</fullName>
    </submittedName>
</protein>
<dbReference type="EMBL" id="MSFL01000043">
    <property type="protein sequence ID" value="PWY66760.1"/>
    <property type="molecule type" value="Genomic_DNA"/>
</dbReference>
<dbReference type="GeneID" id="37060611"/>
<dbReference type="Proteomes" id="UP000247233">
    <property type="component" value="Unassembled WGS sequence"/>
</dbReference>
<organism evidence="2 3">
    <name type="scientific">Aspergillus heteromorphus CBS 117.55</name>
    <dbReference type="NCBI Taxonomy" id="1448321"/>
    <lineage>
        <taxon>Eukaryota</taxon>
        <taxon>Fungi</taxon>
        <taxon>Dikarya</taxon>
        <taxon>Ascomycota</taxon>
        <taxon>Pezizomycotina</taxon>
        <taxon>Eurotiomycetes</taxon>
        <taxon>Eurotiomycetidae</taxon>
        <taxon>Eurotiales</taxon>
        <taxon>Aspergillaceae</taxon>
        <taxon>Aspergillus</taxon>
        <taxon>Aspergillus subgen. Circumdati</taxon>
    </lineage>
</organism>
<dbReference type="AlphaFoldDB" id="A0A317V3J9"/>
<feature type="signal peptide" evidence="1">
    <location>
        <begin position="1"/>
        <end position="19"/>
    </location>
</feature>
<evidence type="ECO:0000313" key="3">
    <source>
        <dbReference type="Proteomes" id="UP000247233"/>
    </source>
</evidence>
<evidence type="ECO:0000256" key="1">
    <source>
        <dbReference type="SAM" id="SignalP"/>
    </source>
</evidence>
<comment type="caution">
    <text evidence="2">The sequence shown here is derived from an EMBL/GenBank/DDBJ whole genome shotgun (WGS) entry which is preliminary data.</text>
</comment>
<evidence type="ECO:0000313" key="2">
    <source>
        <dbReference type="EMBL" id="PWY66760.1"/>
    </source>
</evidence>
<keyword evidence="3" id="KW-1185">Reference proteome</keyword>
<keyword evidence="1" id="KW-0732">Signal</keyword>
<reference evidence="2 3" key="1">
    <citation type="submission" date="2016-12" db="EMBL/GenBank/DDBJ databases">
        <title>The genomes of Aspergillus section Nigri reveals drivers in fungal speciation.</title>
        <authorList>
            <consortium name="DOE Joint Genome Institute"/>
            <person name="Vesth T.C."/>
            <person name="Nybo J."/>
            <person name="Theobald S."/>
            <person name="Brandl J."/>
            <person name="Frisvad J.C."/>
            <person name="Nielsen K.F."/>
            <person name="Lyhne E.K."/>
            <person name="Kogle M.E."/>
            <person name="Kuo A."/>
            <person name="Riley R."/>
            <person name="Clum A."/>
            <person name="Nolan M."/>
            <person name="Lipzen A."/>
            <person name="Salamov A."/>
            <person name="Henrissat B."/>
            <person name="Wiebenga A."/>
            <person name="De Vries R.P."/>
            <person name="Grigoriev I.V."/>
            <person name="Mortensen U.H."/>
            <person name="Andersen M.R."/>
            <person name="Baker S.E."/>
        </authorList>
    </citation>
    <scope>NUCLEOTIDE SEQUENCE [LARGE SCALE GENOMIC DNA]</scope>
    <source>
        <strain evidence="2 3">CBS 117.55</strain>
    </source>
</reference>